<organism evidence="3 4">
    <name type="scientific">Apiospora phragmitis</name>
    <dbReference type="NCBI Taxonomy" id="2905665"/>
    <lineage>
        <taxon>Eukaryota</taxon>
        <taxon>Fungi</taxon>
        <taxon>Dikarya</taxon>
        <taxon>Ascomycota</taxon>
        <taxon>Pezizomycotina</taxon>
        <taxon>Sordariomycetes</taxon>
        <taxon>Xylariomycetidae</taxon>
        <taxon>Amphisphaeriales</taxon>
        <taxon>Apiosporaceae</taxon>
        <taxon>Apiospora</taxon>
    </lineage>
</organism>
<name>A0ABR1W762_9PEZI</name>
<keyword evidence="4" id="KW-1185">Reference proteome</keyword>
<gene>
    <name evidence="3" type="ORF">PG994_003137</name>
</gene>
<dbReference type="PANTHER" id="PTHR38795:SF1">
    <property type="entry name" value="DUF6604 DOMAIN-CONTAINING PROTEIN"/>
    <property type="match status" value="1"/>
</dbReference>
<comment type="caution">
    <text evidence="3">The sequence shown here is derived from an EMBL/GenBank/DDBJ whole genome shotgun (WGS) entry which is preliminary data.</text>
</comment>
<dbReference type="Proteomes" id="UP001480595">
    <property type="component" value="Unassembled WGS sequence"/>
</dbReference>
<proteinExistence type="predicted"/>
<evidence type="ECO:0000259" key="2">
    <source>
        <dbReference type="Pfam" id="PF20253"/>
    </source>
</evidence>
<dbReference type="InterPro" id="IPR046539">
    <property type="entry name" value="DUF6604"/>
</dbReference>
<feature type="region of interest" description="Disordered" evidence="1">
    <location>
        <begin position="33"/>
        <end position="73"/>
    </location>
</feature>
<evidence type="ECO:0000256" key="1">
    <source>
        <dbReference type="SAM" id="MobiDB-lite"/>
    </source>
</evidence>
<accession>A0ABR1W762</accession>
<protein>
    <recommendedName>
        <fullName evidence="2">DUF6604 domain-containing protein</fullName>
    </recommendedName>
</protein>
<dbReference type="PANTHER" id="PTHR38795">
    <property type="entry name" value="DUF6604 DOMAIN-CONTAINING PROTEIN"/>
    <property type="match status" value="1"/>
</dbReference>
<dbReference type="EMBL" id="JAQQWL010000003">
    <property type="protein sequence ID" value="KAK8079330.1"/>
    <property type="molecule type" value="Genomic_DNA"/>
</dbReference>
<sequence>MLPSTLINTYSQYKQDTNSVATWLASTAKANGYPSDLLSGANGNKAGGGRLKGKARTNAKKSKAPPKKNSSGAPNYIIKIADFTTLAEYVAGKSPEVPPSFRSTIDRVIAARSAFGAQLSRHGQIDKKKDSNHQYFVGVLEKVRDILRPFVRSRHEDDAAADEITNRFTDLAVYEPSEEFLNAPDVERPVKVEEDNATYEAETDSSFEEAIFAMTALINDLNRVRAHIRWIWSNFKIGRFDLTAAAITTNTAIDLVRNMVVDVMPLLAANGGIGEMLQRFHLLQCLIQGWKEKDVFKTPSPENFNDNVNYKTYDIMEGTFLVPYRMIEAFLPVIRPGEIPLYKEGMFGYYDPKVNRSKLTGQQKFEQDRALLFPYFAELVTIIRGVRDWPVKDELLRGMEDVIRTKKITFGVVFAAQTFLDITYELGGGIDQPFYTLMKQTTVINNDIKAHFDFHASLNISNWPARNDQWLKELQHGADWIGKDPPRKVQEQIRHVAPDTESHRVFRMSPVMSGLTLYNFRQRYHEVGLAVANAWGSIQYCQHLYNALRKEKLVKGEWADMDVLYAILGEESFYVGGKEPALTEDYFKKFCLQMGTSETAMTGKRRKNGPLESKAGPRGLKFVGPVLSMFKARYVDNTGQVDLTPEYVDQIIDMSLFEEEPGQEGLFGQIADPAKRKEKQKQKQGLRKKAVEGGKMTPEQLIKPLVIALHSETLEFAFPYLHFHRWCWHVLRAVKESSDSLLRQLYTPDYLERENQLPWVVGWIFMAASGLEGGVSDRRPLQKAAEALNDMLELGTGSFLIDKVLGDALGIPVVFKDEDE</sequence>
<dbReference type="GeneID" id="92087609"/>
<dbReference type="Pfam" id="PF20253">
    <property type="entry name" value="DUF6604"/>
    <property type="match status" value="1"/>
</dbReference>
<feature type="domain" description="DUF6604" evidence="2">
    <location>
        <begin position="12"/>
        <end position="265"/>
    </location>
</feature>
<dbReference type="RefSeq" id="XP_066720401.1">
    <property type="nucleotide sequence ID" value="XM_066854546.1"/>
</dbReference>
<reference evidence="3 4" key="1">
    <citation type="submission" date="2023-01" db="EMBL/GenBank/DDBJ databases">
        <title>Analysis of 21 Apiospora genomes using comparative genomics revels a genus with tremendous synthesis potential of carbohydrate active enzymes and secondary metabolites.</title>
        <authorList>
            <person name="Sorensen T."/>
        </authorList>
    </citation>
    <scope>NUCLEOTIDE SEQUENCE [LARGE SCALE GENOMIC DNA]</scope>
    <source>
        <strain evidence="3 4">CBS 135458</strain>
    </source>
</reference>
<feature type="compositionally biased region" description="Basic residues" evidence="1">
    <location>
        <begin position="51"/>
        <end position="66"/>
    </location>
</feature>
<evidence type="ECO:0000313" key="4">
    <source>
        <dbReference type="Proteomes" id="UP001480595"/>
    </source>
</evidence>
<evidence type="ECO:0000313" key="3">
    <source>
        <dbReference type="EMBL" id="KAK8079330.1"/>
    </source>
</evidence>